<dbReference type="AlphaFoldDB" id="A0A379GAJ4"/>
<feature type="domain" description="Phosphate acetyl/butaryl transferase" evidence="4">
    <location>
        <begin position="77"/>
        <end position="296"/>
    </location>
</feature>
<dbReference type="EMBL" id="QLTQ01000001">
    <property type="protein sequence ID" value="RAS48591.1"/>
    <property type="molecule type" value="Genomic_DNA"/>
</dbReference>
<dbReference type="GeneID" id="78571672"/>
<evidence type="ECO:0000256" key="2">
    <source>
        <dbReference type="ARBA" id="ARBA00022679"/>
    </source>
</evidence>
<dbReference type="Pfam" id="PF01515">
    <property type="entry name" value="PTA_PTB"/>
    <property type="match status" value="1"/>
</dbReference>
<evidence type="ECO:0000256" key="3">
    <source>
        <dbReference type="ARBA" id="ARBA00023315"/>
    </source>
</evidence>
<keyword evidence="3 6" id="KW-0012">Acyltransferase</keyword>
<gene>
    <name evidence="6" type="primary">pta_2</name>
    <name evidence="5" type="ORF">BC673_101135</name>
    <name evidence="6" type="ORF">NCTC13043_02033</name>
</gene>
<keyword evidence="7" id="KW-1185">Reference proteome</keyword>
<comment type="similarity">
    <text evidence="1">Belongs to the phosphate acetyltransferase and butyryltransferase family.</text>
</comment>
<dbReference type="GO" id="GO:0008959">
    <property type="term" value="F:phosphate acetyltransferase activity"/>
    <property type="evidence" value="ECO:0007669"/>
    <property type="project" value="UniProtKB-EC"/>
</dbReference>
<dbReference type="Proteomes" id="UP000254235">
    <property type="component" value="Unassembled WGS sequence"/>
</dbReference>
<dbReference type="Proteomes" id="UP000249852">
    <property type="component" value="Unassembled WGS sequence"/>
</dbReference>
<dbReference type="SUPFAM" id="SSF53659">
    <property type="entry name" value="Isocitrate/Isopropylmalate dehydrogenase-like"/>
    <property type="match status" value="1"/>
</dbReference>
<dbReference type="PANTHER" id="PTHR43356:SF2">
    <property type="entry name" value="PHOSPHATE ACETYLTRANSFERASE"/>
    <property type="match status" value="1"/>
</dbReference>
<dbReference type="InterPro" id="IPR002505">
    <property type="entry name" value="PTA_PTB"/>
</dbReference>
<evidence type="ECO:0000313" key="7">
    <source>
        <dbReference type="Proteomes" id="UP000249852"/>
    </source>
</evidence>
<evidence type="ECO:0000313" key="8">
    <source>
        <dbReference type="Proteomes" id="UP000254235"/>
    </source>
</evidence>
<dbReference type="Gene3D" id="3.40.718.10">
    <property type="entry name" value="Isopropylmalate Dehydrogenase"/>
    <property type="match status" value="1"/>
</dbReference>
<dbReference type="InterPro" id="IPR050500">
    <property type="entry name" value="Phos_Acetyltrans/Butyryltrans"/>
</dbReference>
<dbReference type="OrthoDB" id="9774179at2"/>
<dbReference type="EC" id="2.3.1.8" evidence="6"/>
<proteinExistence type="inferred from homology"/>
<dbReference type="InterPro" id="IPR012147">
    <property type="entry name" value="P_Ac_Bu_trans"/>
</dbReference>
<dbReference type="PIRSF" id="PIRSF000428">
    <property type="entry name" value="P_Ac_trans"/>
    <property type="match status" value="1"/>
</dbReference>
<dbReference type="PANTHER" id="PTHR43356">
    <property type="entry name" value="PHOSPHATE ACETYLTRANSFERASE"/>
    <property type="match status" value="1"/>
</dbReference>
<evidence type="ECO:0000256" key="1">
    <source>
        <dbReference type="ARBA" id="ARBA00005656"/>
    </source>
</evidence>
<organism evidence="6 8">
    <name type="scientific">Prevotella pallens</name>
    <dbReference type="NCBI Taxonomy" id="60133"/>
    <lineage>
        <taxon>Bacteria</taxon>
        <taxon>Pseudomonadati</taxon>
        <taxon>Bacteroidota</taxon>
        <taxon>Bacteroidia</taxon>
        <taxon>Bacteroidales</taxon>
        <taxon>Prevotellaceae</taxon>
        <taxon>Prevotella</taxon>
    </lineage>
</organism>
<reference evidence="6 8" key="2">
    <citation type="submission" date="2018-06" db="EMBL/GenBank/DDBJ databases">
        <authorList>
            <consortium name="Pathogen Informatics"/>
            <person name="Doyle S."/>
        </authorList>
    </citation>
    <scope>NUCLEOTIDE SEQUENCE [LARGE SCALE GENOMIC DNA]</scope>
    <source>
        <strain evidence="6 8">NCTC13043</strain>
    </source>
</reference>
<dbReference type="RefSeq" id="WP_006046323.1">
    <property type="nucleotide sequence ID" value="NZ_CAMSPR010000002.1"/>
</dbReference>
<sequence length="305" mass="33349">MKNKTTSITDFSQLVKELNESGIKNNVAVVWAEDSHTIDAVEMAYKAGVINPILVCSEQTAERFKNIYETLLADNPQDASEKAVELVRQGKADALMKGFVNTDVLLRAILNKEKGILPKGSVLTHITAAKIPTYPKLLFFTDPAVLPFPTHEQRIEQIKYVANFCHAFNIEQPKISLIHCSEKPDGKHFPYTEGYLELKKMANEGAFGNCIVDGPLDLKTSCSAEALADKKINSPIEGEADAVIFPDIEAGNVFYKTITLFAGAETAAVLQGTLVPVVLASRGDTVESKFYSLALATIISKSKKK</sequence>
<name>A0A379GAJ4_9BACT</name>
<dbReference type="EMBL" id="UGTP01000002">
    <property type="protein sequence ID" value="SUC37543.1"/>
    <property type="molecule type" value="Genomic_DNA"/>
</dbReference>
<evidence type="ECO:0000313" key="5">
    <source>
        <dbReference type="EMBL" id="RAS48591.1"/>
    </source>
</evidence>
<accession>A0A379GAJ4</accession>
<evidence type="ECO:0000259" key="4">
    <source>
        <dbReference type="Pfam" id="PF01515"/>
    </source>
</evidence>
<evidence type="ECO:0000313" key="6">
    <source>
        <dbReference type="EMBL" id="SUC37543.1"/>
    </source>
</evidence>
<reference evidence="5 7" key="1">
    <citation type="submission" date="2018-06" db="EMBL/GenBank/DDBJ databases">
        <title>Genomic Encyclopedia of Archaeal and Bacterial Type Strains, Phase II (KMG-II): from individual species to whole genera.</title>
        <authorList>
            <person name="Goeker M."/>
        </authorList>
    </citation>
    <scope>NUCLEOTIDE SEQUENCE [LARGE SCALE GENOMIC DNA]</scope>
    <source>
        <strain evidence="5 7">DSM 18710</strain>
    </source>
</reference>
<protein>
    <submittedName>
        <fullName evidence="6">Phosphate acetyltransferase</fullName>
        <ecNumber evidence="6">2.3.1.8</ecNumber>
    </submittedName>
    <submittedName>
        <fullName evidence="5">Phosphate butyryltransferase</fullName>
    </submittedName>
</protein>
<keyword evidence="2 6" id="KW-0808">Transferase</keyword>